<name>A0A9Q0BMS1_9MUSC</name>
<evidence type="ECO:0000313" key="2">
    <source>
        <dbReference type="Proteomes" id="UP001059596"/>
    </source>
</evidence>
<proteinExistence type="predicted"/>
<sequence length="231" mass="26411">HANVIVASTGRKYKIALSIWNFIQSLLACLQHKVLLVIHSSKVVKLMSIMKTKTTSVLFILWCSLFFHADCAVWHDDQLQYDIMEKALGNLTNVIVKCKDNRVKYVPLQENMISVERSLRYYKRTAKNELNEIKALRSGIGKAYNDYFGTVHEWCVSSNSSFGVFIENINDETLTDKETSILWSMVLDSTSYGLKVSLEALMKVQAQMTNLKDVSVKIAICNLFTHFRKNT</sequence>
<dbReference type="AlphaFoldDB" id="A0A9Q0BMS1"/>
<protein>
    <submittedName>
        <fullName evidence="1">Uncharacterized protein</fullName>
    </submittedName>
</protein>
<dbReference type="EMBL" id="JAMKOV010000013">
    <property type="protein sequence ID" value="KAI8037325.1"/>
    <property type="molecule type" value="Genomic_DNA"/>
</dbReference>
<dbReference type="Pfam" id="PF06109">
    <property type="entry name" value="HlyE"/>
    <property type="match status" value="1"/>
</dbReference>
<dbReference type="Gene3D" id="1.20.1170.10">
    <property type="match status" value="1"/>
</dbReference>
<evidence type="ECO:0000313" key="1">
    <source>
        <dbReference type="EMBL" id="KAI8037325.1"/>
    </source>
</evidence>
<dbReference type="InterPro" id="IPR027018">
    <property type="entry name" value="Hemolysin_E"/>
</dbReference>
<gene>
    <name evidence="1" type="ORF">M5D96_010076</name>
</gene>
<feature type="non-terminal residue" evidence="1">
    <location>
        <position position="1"/>
    </location>
</feature>
<dbReference type="Proteomes" id="UP001059596">
    <property type="component" value="Unassembled WGS sequence"/>
</dbReference>
<dbReference type="GO" id="GO:0044179">
    <property type="term" value="P:hemolysis in another organism"/>
    <property type="evidence" value="ECO:0007669"/>
    <property type="project" value="InterPro"/>
</dbReference>
<keyword evidence="2" id="KW-1185">Reference proteome</keyword>
<reference evidence="1" key="1">
    <citation type="journal article" date="2023" name="Genome Biol. Evol.">
        <title>Long-read-based Genome Assembly of Drosophila gunungcola Reveals Fewer Chemosensory Genes in Flower-breeding Species.</title>
        <authorList>
            <person name="Negi A."/>
            <person name="Liao B.Y."/>
            <person name="Yeh S.D."/>
        </authorList>
    </citation>
    <scope>NUCLEOTIDE SEQUENCE</scope>
    <source>
        <strain evidence="1">Sukarami</strain>
    </source>
</reference>
<organism evidence="1 2">
    <name type="scientific">Drosophila gunungcola</name>
    <name type="common">fruit fly</name>
    <dbReference type="NCBI Taxonomy" id="103775"/>
    <lineage>
        <taxon>Eukaryota</taxon>
        <taxon>Metazoa</taxon>
        <taxon>Ecdysozoa</taxon>
        <taxon>Arthropoda</taxon>
        <taxon>Hexapoda</taxon>
        <taxon>Insecta</taxon>
        <taxon>Pterygota</taxon>
        <taxon>Neoptera</taxon>
        <taxon>Endopterygota</taxon>
        <taxon>Diptera</taxon>
        <taxon>Brachycera</taxon>
        <taxon>Muscomorpha</taxon>
        <taxon>Ephydroidea</taxon>
        <taxon>Drosophilidae</taxon>
        <taxon>Drosophila</taxon>
        <taxon>Sophophora</taxon>
    </lineage>
</organism>
<comment type="caution">
    <text evidence="1">The sequence shown here is derived from an EMBL/GenBank/DDBJ whole genome shotgun (WGS) entry which is preliminary data.</text>
</comment>
<accession>A0A9Q0BMS1</accession>